<dbReference type="Proteomes" id="UP000694844">
    <property type="component" value="Chromosome 6"/>
</dbReference>
<feature type="compositionally biased region" description="Low complexity" evidence="8">
    <location>
        <begin position="827"/>
        <end position="837"/>
    </location>
</feature>
<keyword evidence="5 6" id="KW-0443">Lipid metabolism</keyword>
<dbReference type="InterPro" id="IPR002642">
    <property type="entry name" value="LysoPLipase_cat_dom"/>
</dbReference>
<feature type="domain" description="C2" evidence="9">
    <location>
        <begin position="1"/>
        <end position="125"/>
    </location>
</feature>
<dbReference type="GO" id="GO:0047498">
    <property type="term" value="F:calcium-dependent phospholipase A2 activity"/>
    <property type="evidence" value="ECO:0007669"/>
    <property type="project" value="TreeGrafter"/>
</dbReference>
<keyword evidence="7" id="KW-0106">Calcium</keyword>
<dbReference type="EC" id="3.1.1.4" evidence="2 7"/>
<dbReference type="Gene3D" id="3.40.1090.10">
    <property type="entry name" value="Cytosolic phospholipase A2 catalytic domain"/>
    <property type="match status" value="1"/>
</dbReference>
<evidence type="ECO:0000256" key="3">
    <source>
        <dbReference type="ARBA" id="ARBA00022490"/>
    </source>
</evidence>
<dbReference type="Gene3D" id="2.60.40.150">
    <property type="entry name" value="C2 domain"/>
    <property type="match status" value="1"/>
</dbReference>
<evidence type="ECO:0000259" key="9">
    <source>
        <dbReference type="PROSITE" id="PS50004"/>
    </source>
</evidence>
<evidence type="ECO:0000313" key="11">
    <source>
        <dbReference type="Proteomes" id="UP000694844"/>
    </source>
</evidence>
<dbReference type="SMART" id="SM00239">
    <property type="entry name" value="C2"/>
    <property type="match status" value="1"/>
</dbReference>
<dbReference type="OrthoDB" id="419768at2759"/>
<name>A0A8B8AD20_CRAVI</name>
<comment type="catalytic activity">
    <reaction evidence="7">
        <text>a 1,2-diacyl-sn-glycero-3-phosphocholine + H2O = a 1-acyl-sn-glycero-3-phosphocholine + a fatty acid + H(+)</text>
        <dbReference type="Rhea" id="RHEA:15801"/>
        <dbReference type="ChEBI" id="CHEBI:15377"/>
        <dbReference type="ChEBI" id="CHEBI:15378"/>
        <dbReference type="ChEBI" id="CHEBI:28868"/>
        <dbReference type="ChEBI" id="CHEBI:57643"/>
        <dbReference type="ChEBI" id="CHEBI:58168"/>
        <dbReference type="EC" id="3.1.1.4"/>
    </reaction>
</comment>
<feature type="region of interest" description="Disordered" evidence="8">
    <location>
        <begin position="432"/>
        <end position="489"/>
    </location>
</feature>
<dbReference type="AlphaFoldDB" id="A0A8B8AD20"/>
<organism evidence="11 12">
    <name type="scientific">Crassostrea virginica</name>
    <name type="common">Eastern oyster</name>
    <dbReference type="NCBI Taxonomy" id="6565"/>
    <lineage>
        <taxon>Eukaryota</taxon>
        <taxon>Metazoa</taxon>
        <taxon>Spiralia</taxon>
        <taxon>Lophotrochozoa</taxon>
        <taxon>Mollusca</taxon>
        <taxon>Bivalvia</taxon>
        <taxon>Autobranchia</taxon>
        <taxon>Pteriomorphia</taxon>
        <taxon>Ostreida</taxon>
        <taxon>Ostreoidea</taxon>
        <taxon>Ostreidae</taxon>
        <taxon>Crassostrea</taxon>
    </lineage>
</organism>
<dbReference type="Pfam" id="PF00168">
    <property type="entry name" value="C2"/>
    <property type="match status" value="1"/>
</dbReference>
<dbReference type="RefSeq" id="XP_022287819.1">
    <property type="nucleotide sequence ID" value="XM_022432111.1"/>
</dbReference>
<dbReference type="InterPro" id="IPR016035">
    <property type="entry name" value="Acyl_Trfase/lysoPLipase"/>
</dbReference>
<dbReference type="SMART" id="SM00022">
    <property type="entry name" value="PLAc"/>
    <property type="match status" value="1"/>
</dbReference>
<dbReference type="InterPro" id="IPR035892">
    <property type="entry name" value="C2_domain_sf"/>
</dbReference>
<dbReference type="InterPro" id="IPR000008">
    <property type="entry name" value="C2_dom"/>
</dbReference>
<keyword evidence="11" id="KW-1185">Reference proteome</keyword>
<dbReference type="PANTHER" id="PTHR10728">
    <property type="entry name" value="CYTOSOLIC PHOSPHOLIPASE A2"/>
    <property type="match status" value="1"/>
</dbReference>
<keyword evidence="6 7" id="KW-0442">Lipid degradation</keyword>
<gene>
    <name evidence="12" type="primary">LOC111100347</name>
</gene>
<dbReference type="SUPFAM" id="SSF49562">
    <property type="entry name" value="C2 domain (Calcium/lipid-binding domain, CaLB)"/>
    <property type="match status" value="1"/>
</dbReference>
<evidence type="ECO:0000256" key="2">
    <source>
        <dbReference type="ARBA" id="ARBA00013278"/>
    </source>
</evidence>
<dbReference type="GO" id="GO:0005544">
    <property type="term" value="F:calcium-dependent phospholipid binding"/>
    <property type="evidence" value="ECO:0007669"/>
    <property type="project" value="TreeGrafter"/>
</dbReference>
<evidence type="ECO:0000256" key="4">
    <source>
        <dbReference type="ARBA" id="ARBA00022801"/>
    </source>
</evidence>
<dbReference type="PANTHER" id="PTHR10728:SF40">
    <property type="entry name" value="PATATIN FAMILY PROTEIN"/>
    <property type="match status" value="1"/>
</dbReference>
<evidence type="ECO:0000256" key="8">
    <source>
        <dbReference type="SAM" id="MobiDB-lite"/>
    </source>
</evidence>
<dbReference type="GO" id="GO:0005829">
    <property type="term" value="C:cytosol"/>
    <property type="evidence" value="ECO:0007669"/>
    <property type="project" value="TreeGrafter"/>
</dbReference>
<proteinExistence type="predicted"/>
<keyword evidence="4 6" id="KW-0378">Hydrolase</keyword>
<keyword evidence="7" id="KW-0479">Metal-binding</keyword>
<evidence type="ECO:0000256" key="5">
    <source>
        <dbReference type="ARBA" id="ARBA00023098"/>
    </source>
</evidence>
<dbReference type="GO" id="GO:0046475">
    <property type="term" value="P:glycerophospholipid catabolic process"/>
    <property type="evidence" value="ECO:0007669"/>
    <property type="project" value="TreeGrafter"/>
</dbReference>
<comment type="subcellular location">
    <subcellularLocation>
        <location evidence="1">Cytoplasm</location>
    </subcellularLocation>
</comment>
<keyword evidence="3 7" id="KW-0963">Cytoplasm</keyword>
<dbReference type="PROSITE" id="PS51210">
    <property type="entry name" value="PLA2C"/>
    <property type="match status" value="1"/>
</dbReference>
<evidence type="ECO:0000256" key="7">
    <source>
        <dbReference type="RuleBase" id="RU362102"/>
    </source>
</evidence>
<sequence length="906" mass="104159">MNKPFDPYQVFEVEHRSCRILKVKVVCGRNITKGWMDYVDTPDPYLILRIKTAPEGRRRTTTKDNQVNPVWNEEFEFFLDNEVENKLHMILMEANYGSLDQTIGDAWFPLNEQELPCNQTVTKSFFFNGKSEVELEFRVEEDCHTQHKSHQPTLRYSLCLCDQEKNFLDKRKDVIRRKMVELLGEERGPRELDEVPTVGVIGSGGGFRAMVSYSGVFNALKKSGILDCTTYVAGLSGSSWYISTLYSHKDWPEMHPGDMQEELMNNIDSSLIWLLSPQSIYRYVDRILVKRRNGQPVSFTDIFGHLVGETLLKDRLNTKLSDMQEKVKEGRVPLPLMTCVNVKADRSARSFQEWVEFSPYEIGMPKYGAYMESKLFGSKFFMGKLVKEYGEPPLHFLQGIWGSAFCILFKRLLEDNRNKDPVEMIRQEMVKTLEQSQNEESSDSSEDEGDDDEEEEPVKSEPVKPVNNNVFTYPPPSNLSNGHPRPRNATLRKTKQKGYWQNFLSGLLENKRFELLNSRAGRAGVVHNFMRGVSLQQTFPLSPFTPEDSGVNRVSDDFDGLLELHPTNIKRLYMVDAGLTFNSPYPLVLRPQRAVEIILSFDFSARPSDTTPPFKELKLAEKWANLNKLSFPPIDTTVFDREGLKELYIFRHPSDPYCPIVLHFCLVNIEFRRFKAPGVPRETDEEKKFAAFDIFDDKDSPYSTFNFKYSHDAFRRLSKLTEFNTLLHVEDIKKVIADVIQSKRENGPKIPITMQQINNLQRVSKRNRQRLSKYVSKIQEGSLRRKSGSDVQQVVGHTTLTKTESDAVITKKRPQMTIKGTRRMYRTSAAPSPSLTSPREDDEWDAVDAGAVRTRTTKGRPGTVPQEYFMTAAEGLPGDDWGDPVCHSDEEEEFFVCRSDNEEDDS</sequence>
<evidence type="ECO:0000259" key="10">
    <source>
        <dbReference type="PROSITE" id="PS51210"/>
    </source>
</evidence>
<dbReference type="GeneID" id="111100347"/>
<dbReference type="PROSITE" id="PS50004">
    <property type="entry name" value="C2"/>
    <property type="match status" value="1"/>
</dbReference>
<dbReference type="GO" id="GO:0005509">
    <property type="term" value="F:calcium ion binding"/>
    <property type="evidence" value="ECO:0007669"/>
    <property type="project" value="TreeGrafter"/>
</dbReference>
<dbReference type="Pfam" id="PF01735">
    <property type="entry name" value="PLA2_B"/>
    <property type="match status" value="1"/>
</dbReference>
<protein>
    <recommendedName>
        <fullName evidence="2 7">Phospholipase A2</fullName>
        <ecNumber evidence="2 7">3.1.1.4</ecNumber>
    </recommendedName>
</protein>
<feature type="compositionally biased region" description="Acidic residues" evidence="8">
    <location>
        <begin position="440"/>
        <end position="456"/>
    </location>
</feature>
<evidence type="ECO:0000313" key="12">
    <source>
        <dbReference type="RefSeq" id="XP_022287819.1"/>
    </source>
</evidence>
<accession>A0A8B8AD20</accession>
<feature type="region of interest" description="Disordered" evidence="8">
    <location>
        <begin position="826"/>
        <end position="847"/>
    </location>
</feature>
<comment type="domain">
    <text evidence="7">The N-terminal C2 domain associates with lipid membranes upon calcium binding.</text>
</comment>
<feature type="domain" description="PLA2c" evidence="10">
    <location>
        <begin position="142"/>
        <end position="770"/>
    </location>
</feature>
<evidence type="ECO:0000256" key="6">
    <source>
        <dbReference type="PROSITE-ProRule" id="PRU00555"/>
    </source>
</evidence>
<dbReference type="KEGG" id="cvn:111100347"/>
<evidence type="ECO:0000256" key="1">
    <source>
        <dbReference type="ARBA" id="ARBA00004496"/>
    </source>
</evidence>
<reference evidence="12" key="1">
    <citation type="submission" date="2025-08" db="UniProtKB">
        <authorList>
            <consortium name="RefSeq"/>
        </authorList>
    </citation>
    <scope>IDENTIFICATION</scope>
    <source>
        <tissue evidence="12">Whole sample</tissue>
    </source>
</reference>
<dbReference type="SUPFAM" id="SSF52151">
    <property type="entry name" value="FabD/lysophospholipase-like"/>
    <property type="match status" value="2"/>
</dbReference>